<feature type="compositionally biased region" description="Basic and acidic residues" evidence="1">
    <location>
        <begin position="40"/>
        <end position="53"/>
    </location>
</feature>
<dbReference type="OrthoDB" id="513595at2759"/>
<gene>
    <name evidence="2" type="ORF">CDL12_30345</name>
</gene>
<dbReference type="STRING" id="429701.A0A2G9FVT7"/>
<dbReference type="AlphaFoldDB" id="A0A2G9FVT7"/>
<proteinExistence type="predicted"/>
<protein>
    <submittedName>
        <fullName evidence="2">Uncharacterized protein</fullName>
    </submittedName>
</protein>
<keyword evidence="3" id="KW-1185">Reference proteome</keyword>
<dbReference type="EMBL" id="NKXS01010599">
    <property type="protein sequence ID" value="PIM97187.1"/>
    <property type="molecule type" value="Genomic_DNA"/>
</dbReference>
<name>A0A2G9FVT7_9LAMI</name>
<reference evidence="3" key="1">
    <citation type="journal article" date="2018" name="Gigascience">
        <title>Genome assembly of the Pink Ipe (Handroanthus impetiginosus, Bignoniaceae), a highly valued, ecologically keystone Neotropical timber forest tree.</title>
        <authorList>
            <person name="Silva-Junior O.B."/>
            <person name="Grattapaglia D."/>
            <person name="Novaes E."/>
            <person name="Collevatti R.G."/>
        </authorList>
    </citation>
    <scope>NUCLEOTIDE SEQUENCE [LARGE SCALE GENOMIC DNA]</scope>
    <source>
        <strain evidence="3">cv. UFG-1</strain>
    </source>
</reference>
<evidence type="ECO:0000256" key="1">
    <source>
        <dbReference type="SAM" id="MobiDB-lite"/>
    </source>
</evidence>
<comment type="caution">
    <text evidence="2">The sequence shown here is derived from an EMBL/GenBank/DDBJ whole genome shotgun (WGS) entry which is preliminary data.</text>
</comment>
<evidence type="ECO:0000313" key="3">
    <source>
        <dbReference type="Proteomes" id="UP000231279"/>
    </source>
</evidence>
<feature type="region of interest" description="Disordered" evidence="1">
    <location>
        <begin position="30"/>
        <end position="54"/>
    </location>
</feature>
<accession>A0A2G9FVT7</accession>
<organism evidence="2 3">
    <name type="scientific">Handroanthus impetiginosus</name>
    <dbReference type="NCBI Taxonomy" id="429701"/>
    <lineage>
        <taxon>Eukaryota</taxon>
        <taxon>Viridiplantae</taxon>
        <taxon>Streptophyta</taxon>
        <taxon>Embryophyta</taxon>
        <taxon>Tracheophyta</taxon>
        <taxon>Spermatophyta</taxon>
        <taxon>Magnoliopsida</taxon>
        <taxon>eudicotyledons</taxon>
        <taxon>Gunneridae</taxon>
        <taxon>Pentapetalae</taxon>
        <taxon>asterids</taxon>
        <taxon>lamiids</taxon>
        <taxon>Lamiales</taxon>
        <taxon>Bignoniaceae</taxon>
        <taxon>Crescentiina</taxon>
        <taxon>Tabebuia alliance</taxon>
        <taxon>Handroanthus</taxon>
    </lineage>
</organism>
<evidence type="ECO:0000313" key="2">
    <source>
        <dbReference type="EMBL" id="PIM97187.1"/>
    </source>
</evidence>
<sequence>MWPLQIGSIGLSIGTGKTTNVSLVIGPGTGYNLKSNPLPEGEKQSQRSGEPRRRSIFQEQLRAERESFRAVFDKRRQRIVGLDVDEE</sequence>
<dbReference type="Proteomes" id="UP000231279">
    <property type="component" value="Unassembled WGS sequence"/>
</dbReference>